<sequence>MKNPDSLTARYHPLKTRYSETPVLVIDTEADPYEILDAARQRIRAASDLLETLYCTCFKQAEASDIPNIVSALYLLTQDGNDLLDIARQRLPKHVACPTTTPCGSGLAREKR</sequence>
<evidence type="ECO:0008006" key="3">
    <source>
        <dbReference type="Google" id="ProtNLM"/>
    </source>
</evidence>
<dbReference type="Proteomes" id="UP000238541">
    <property type="component" value="Unassembled WGS sequence"/>
</dbReference>
<evidence type="ECO:0000313" key="1">
    <source>
        <dbReference type="EMBL" id="PPK35862.1"/>
    </source>
</evidence>
<name>A0A2S6FEM6_9PSED</name>
<proteinExistence type="predicted"/>
<dbReference type="RefSeq" id="WP_104451210.1">
    <property type="nucleotide sequence ID" value="NZ_JBLZZR010000070.1"/>
</dbReference>
<gene>
    <name evidence="1" type="ORF">CD175_27095</name>
</gene>
<protein>
    <recommendedName>
        <fullName evidence="3">DUF3077 domain-containing protein</fullName>
    </recommendedName>
</protein>
<dbReference type="AlphaFoldDB" id="A0A2S6FEM6"/>
<dbReference type="EMBL" id="NIRS01000008">
    <property type="protein sequence ID" value="PPK35862.1"/>
    <property type="molecule type" value="Genomic_DNA"/>
</dbReference>
<keyword evidence="2" id="KW-1185">Reference proteome</keyword>
<organism evidence="1 2">
    <name type="scientific">Pseudomonas laurylsulfatiphila</name>
    <dbReference type="NCBI Taxonomy" id="2011015"/>
    <lineage>
        <taxon>Bacteria</taxon>
        <taxon>Pseudomonadati</taxon>
        <taxon>Pseudomonadota</taxon>
        <taxon>Gammaproteobacteria</taxon>
        <taxon>Pseudomonadales</taxon>
        <taxon>Pseudomonadaceae</taxon>
        <taxon>Pseudomonas</taxon>
    </lineage>
</organism>
<reference evidence="2" key="1">
    <citation type="submission" date="2017-06" db="EMBL/GenBank/DDBJ databases">
        <authorList>
            <person name="Furmanczyk E.M."/>
        </authorList>
    </citation>
    <scope>NUCLEOTIDE SEQUENCE [LARGE SCALE GENOMIC DNA]</scope>
    <source>
        <strain evidence="2">AP3_16</strain>
    </source>
</reference>
<evidence type="ECO:0000313" key="2">
    <source>
        <dbReference type="Proteomes" id="UP000238541"/>
    </source>
</evidence>
<comment type="caution">
    <text evidence="1">The sequence shown here is derived from an EMBL/GenBank/DDBJ whole genome shotgun (WGS) entry which is preliminary data.</text>
</comment>
<accession>A0A2S6FEM6</accession>